<gene>
    <name evidence="3" type="ORF">CRENPOLYSF1_770061</name>
</gene>
<feature type="transmembrane region" description="Helical" evidence="2">
    <location>
        <begin position="213"/>
        <end position="236"/>
    </location>
</feature>
<dbReference type="InterPro" id="IPR052534">
    <property type="entry name" value="Extracell_DNA_Util/SecSys_Comp"/>
</dbReference>
<keyword evidence="2" id="KW-0472">Membrane</keyword>
<dbReference type="SUPFAM" id="SSF53067">
    <property type="entry name" value="Actin-like ATPase domain"/>
    <property type="match status" value="1"/>
</dbReference>
<evidence type="ECO:0000256" key="1">
    <source>
        <dbReference type="SAM" id="Coils"/>
    </source>
</evidence>
<dbReference type="InterPro" id="IPR007813">
    <property type="entry name" value="PilN"/>
</dbReference>
<dbReference type="Proteomes" id="UP000195667">
    <property type="component" value="Unassembled WGS sequence"/>
</dbReference>
<name>A0A1R4HHR1_9GAMM</name>
<reference evidence="4" key="1">
    <citation type="submission" date="2017-02" db="EMBL/GenBank/DDBJ databases">
        <authorList>
            <person name="Daims H."/>
        </authorList>
    </citation>
    <scope>NUCLEOTIDE SEQUENCE [LARGE SCALE GENOMIC DNA]</scope>
</reference>
<evidence type="ECO:0000256" key="2">
    <source>
        <dbReference type="SAM" id="Phobius"/>
    </source>
</evidence>
<dbReference type="Gene3D" id="3.30.420.40">
    <property type="match status" value="1"/>
</dbReference>
<proteinExistence type="predicted"/>
<keyword evidence="2" id="KW-0812">Transmembrane</keyword>
<dbReference type="AlphaFoldDB" id="A0A1R4HHR1"/>
<dbReference type="PANTHER" id="PTHR40278:SF1">
    <property type="entry name" value="DNA UTILIZATION PROTEIN HOFN"/>
    <property type="match status" value="1"/>
</dbReference>
<dbReference type="Gene3D" id="3.30.1490.300">
    <property type="match status" value="1"/>
</dbReference>
<evidence type="ECO:0000313" key="3">
    <source>
        <dbReference type="EMBL" id="SJM95757.1"/>
    </source>
</evidence>
<dbReference type="EMBL" id="FUKI01000156">
    <property type="protein sequence ID" value="SJM95757.1"/>
    <property type="molecule type" value="Genomic_DNA"/>
</dbReference>
<dbReference type="OrthoDB" id="5621075at2"/>
<keyword evidence="2" id="KW-1133">Transmembrane helix</keyword>
<sequence>MLNLNSTIDLDVKKFWHWWTGELSFLVPDKIKQLVSDKRGTLIVRPQGNQFILSFMDGQHSEPIAQLERNETGIAQYKELLSNDERLVKSPLIIRLSSRDAIQKELSLPSAAKENLQQVVAYELDRYTPFKAEQIYFAVKPLDVENEPGQLRVILIIVLKETVDSLYEDSKAMGMLPLFIDFEEMANDLPVRRAHYNLLPEKLRPKTANLPRVVHGALIGLFLVLLATAMIMPVWFEYREVNALQARVDTIEKEAKKVNLLEADMDAMLNETRQLLTEKTTTPALVVILDTLSTLIKDNTWLAYAQYSDKQLQMQGESPNASTLISVLEASEIFTNARFVSPVTQDSVSKLERFQITVDATKAGGIDGSGKK</sequence>
<evidence type="ECO:0000313" key="4">
    <source>
        <dbReference type="Proteomes" id="UP000195667"/>
    </source>
</evidence>
<accession>A0A1R4HHR1</accession>
<feature type="coiled-coil region" evidence="1">
    <location>
        <begin position="241"/>
        <end position="278"/>
    </location>
</feature>
<dbReference type="InterPro" id="IPR043129">
    <property type="entry name" value="ATPase_NBD"/>
</dbReference>
<keyword evidence="1" id="KW-0175">Coiled coil</keyword>
<protein>
    <submittedName>
        <fullName evidence="3">Fimbrial assembly family protein</fullName>
    </submittedName>
</protein>
<dbReference type="Pfam" id="PF05137">
    <property type="entry name" value="PilN"/>
    <property type="match status" value="1"/>
</dbReference>
<keyword evidence="4" id="KW-1185">Reference proteome</keyword>
<dbReference type="RefSeq" id="WP_087144924.1">
    <property type="nucleotide sequence ID" value="NZ_FUKI01000156.1"/>
</dbReference>
<dbReference type="PANTHER" id="PTHR40278">
    <property type="entry name" value="DNA UTILIZATION PROTEIN HOFN"/>
    <property type="match status" value="1"/>
</dbReference>
<organism evidence="3 4">
    <name type="scientific">Crenothrix polyspora</name>
    <dbReference type="NCBI Taxonomy" id="360316"/>
    <lineage>
        <taxon>Bacteria</taxon>
        <taxon>Pseudomonadati</taxon>
        <taxon>Pseudomonadota</taxon>
        <taxon>Gammaproteobacteria</taxon>
        <taxon>Methylococcales</taxon>
        <taxon>Crenotrichaceae</taxon>
        <taxon>Crenothrix</taxon>
    </lineage>
</organism>